<evidence type="ECO:0000256" key="1">
    <source>
        <dbReference type="SAM" id="MobiDB-lite"/>
    </source>
</evidence>
<feature type="region of interest" description="Disordered" evidence="1">
    <location>
        <begin position="52"/>
        <end position="127"/>
    </location>
</feature>
<dbReference type="HOGENOM" id="CLU_1975464_0_0_1"/>
<proteinExistence type="predicted"/>
<reference evidence="2" key="3">
    <citation type="submission" date="2025-09" db="UniProtKB">
        <authorList>
            <consortium name="Ensembl"/>
        </authorList>
    </citation>
    <scope>IDENTIFICATION</scope>
</reference>
<evidence type="ECO:0000313" key="2">
    <source>
        <dbReference type="Ensembl" id="ENSCSAVP00000003586.1"/>
    </source>
</evidence>
<evidence type="ECO:0000313" key="3">
    <source>
        <dbReference type="Proteomes" id="UP000007875"/>
    </source>
</evidence>
<dbReference type="Proteomes" id="UP000007875">
    <property type="component" value="Unassembled WGS sequence"/>
</dbReference>
<reference evidence="2" key="2">
    <citation type="submission" date="2025-08" db="UniProtKB">
        <authorList>
            <consortium name="Ensembl"/>
        </authorList>
    </citation>
    <scope>IDENTIFICATION</scope>
</reference>
<name>H2YE38_CIOSA</name>
<sequence>NTAKYQIPLQQQPWQLEQDKSLYSVGSINNIPVKHWHRLKVNDNIVKPAPVQPLPINPAQRTASLPTQIPPTSSTNQPGITTPTLNTITLQPSPQSSFVFPLPRQVTNHQNPTISASSPVPVPSPIP</sequence>
<accession>H2YE38</accession>
<dbReference type="Ensembl" id="ENSCSAVT00000003641.1">
    <property type="protein sequence ID" value="ENSCSAVP00000003586.1"/>
    <property type="gene ID" value="ENSCSAVG00000002134.1"/>
</dbReference>
<protein>
    <submittedName>
        <fullName evidence="2">Uncharacterized protein</fullName>
    </submittedName>
</protein>
<organism evidence="2 3">
    <name type="scientific">Ciona savignyi</name>
    <name type="common">Pacific transparent sea squirt</name>
    <dbReference type="NCBI Taxonomy" id="51511"/>
    <lineage>
        <taxon>Eukaryota</taxon>
        <taxon>Metazoa</taxon>
        <taxon>Chordata</taxon>
        <taxon>Tunicata</taxon>
        <taxon>Ascidiacea</taxon>
        <taxon>Phlebobranchia</taxon>
        <taxon>Cionidae</taxon>
        <taxon>Ciona</taxon>
    </lineage>
</organism>
<dbReference type="InParanoid" id="H2YE38"/>
<keyword evidence="3" id="KW-1185">Reference proteome</keyword>
<dbReference type="AlphaFoldDB" id="H2YE38"/>
<reference evidence="3" key="1">
    <citation type="submission" date="2003-08" db="EMBL/GenBank/DDBJ databases">
        <authorList>
            <person name="Birren B."/>
            <person name="Nusbaum C."/>
            <person name="Abebe A."/>
            <person name="Abouelleil A."/>
            <person name="Adekoya E."/>
            <person name="Ait-zahra M."/>
            <person name="Allen N."/>
            <person name="Allen T."/>
            <person name="An P."/>
            <person name="Anderson M."/>
            <person name="Anderson S."/>
            <person name="Arachchi H."/>
            <person name="Armbruster J."/>
            <person name="Bachantsang P."/>
            <person name="Baldwin J."/>
            <person name="Barry A."/>
            <person name="Bayul T."/>
            <person name="Blitshsteyn B."/>
            <person name="Bloom T."/>
            <person name="Blye J."/>
            <person name="Boguslavskiy L."/>
            <person name="Borowsky M."/>
            <person name="Boukhgalter B."/>
            <person name="Brunache A."/>
            <person name="Butler J."/>
            <person name="Calixte N."/>
            <person name="Calvo S."/>
            <person name="Camarata J."/>
            <person name="Campo K."/>
            <person name="Chang J."/>
            <person name="Cheshatsang Y."/>
            <person name="Citroen M."/>
            <person name="Collymore A."/>
            <person name="Considine T."/>
            <person name="Cook A."/>
            <person name="Cooke P."/>
            <person name="Corum B."/>
            <person name="Cuomo C."/>
            <person name="David R."/>
            <person name="Dawoe T."/>
            <person name="Degray S."/>
            <person name="Dodge S."/>
            <person name="Dooley K."/>
            <person name="Dorje P."/>
            <person name="Dorjee K."/>
            <person name="Dorris L."/>
            <person name="Duffey N."/>
            <person name="Dupes A."/>
            <person name="Elkins T."/>
            <person name="Engels R."/>
            <person name="Erickson J."/>
            <person name="Farina A."/>
            <person name="Faro S."/>
            <person name="Ferreira P."/>
            <person name="Fischer H."/>
            <person name="Fitzgerald M."/>
            <person name="Foley K."/>
            <person name="Gage D."/>
            <person name="Galagan J."/>
            <person name="Gearin G."/>
            <person name="Gnerre S."/>
            <person name="Gnirke A."/>
            <person name="Goyette A."/>
            <person name="Graham J."/>
            <person name="Grandbois E."/>
            <person name="Gyaltsen K."/>
            <person name="Hafez N."/>
            <person name="Hagopian D."/>
            <person name="Hagos B."/>
            <person name="Hall J."/>
            <person name="Hatcher B."/>
            <person name="Heller A."/>
            <person name="Higgins H."/>
            <person name="Honan T."/>
            <person name="Horn A."/>
            <person name="Houde N."/>
            <person name="Hughes L."/>
            <person name="Hulme W."/>
            <person name="Husby E."/>
            <person name="Iliev I."/>
            <person name="Jaffe D."/>
            <person name="Jones C."/>
            <person name="Kamal M."/>
            <person name="Kamat A."/>
            <person name="Kamvysselis M."/>
            <person name="Karlsson E."/>
            <person name="Kells C."/>
            <person name="Kieu A."/>
            <person name="Kisner P."/>
            <person name="Kodira C."/>
            <person name="Kulbokas E."/>
            <person name="Labutti K."/>
            <person name="Lama D."/>
            <person name="Landers T."/>
            <person name="Leger J."/>
            <person name="Levine S."/>
            <person name="Lewis D."/>
            <person name="Lewis T."/>
            <person name="Lindblad-toh K."/>
            <person name="Liu X."/>
            <person name="Lokyitsang T."/>
            <person name="Lokyitsang Y."/>
            <person name="Lucien O."/>
            <person name="Lui A."/>
            <person name="Ma L.J."/>
            <person name="Mabbitt R."/>
            <person name="Macdonald J."/>
            <person name="Maclean C."/>
            <person name="Major J."/>
            <person name="Manning J."/>
            <person name="Marabella R."/>
            <person name="Maru K."/>
            <person name="Matthews C."/>
            <person name="Mauceli E."/>
            <person name="Mccarthy M."/>
            <person name="Mcdonough S."/>
            <person name="Mcghee T."/>
            <person name="Meldrim J."/>
            <person name="Meneus L."/>
            <person name="Mesirov J."/>
            <person name="Mihalev A."/>
            <person name="Mihova T."/>
            <person name="Mikkelsen T."/>
            <person name="Mlenga V."/>
            <person name="Moru K."/>
            <person name="Mozes J."/>
            <person name="Mulrain L."/>
            <person name="Munson G."/>
            <person name="Naylor J."/>
            <person name="Newes C."/>
            <person name="Nguyen C."/>
            <person name="Nguyen N."/>
            <person name="Nguyen T."/>
            <person name="Nicol R."/>
            <person name="Nielsen C."/>
            <person name="Nizzari M."/>
            <person name="Norbu C."/>
            <person name="Norbu N."/>
            <person name="O'donnell P."/>
            <person name="Okoawo O."/>
            <person name="O'leary S."/>
            <person name="Omotosho B."/>
            <person name="O'neill K."/>
            <person name="Osman S."/>
            <person name="Parker S."/>
            <person name="Perrin D."/>
            <person name="Phunkhang P."/>
            <person name="Piqani B."/>
            <person name="Purcell S."/>
            <person name="Rachupka T."/>
            <person name="Ramasamy U."/>
            <person name="Rameau R."/>
            <person name="Ray V."/>
            <person name="Raymond C."/>
            <person name="Retta R."/>
            <person name="Richardson S."/>
            <person name="Rise C."/>
            <person name="Rodriguez J."/>
            <person name="Rogers J."/>
            <person name="Rogov P."/>
            <person name="Rutman M."/>
            <person name="Schupbach R."/>
            <person name="Seaman C."/>
            <person name="Settipalli S."/>
            <person name="Sharpe T."/>
            <person name="Sheridan J."/>
            <person name="Sherpa N."/>
            <person name="Shi J."/>
            <person name="Smirnov S."/>
            <person name="Smith C."/>
            <person name="Sougnez C."/>
            <person name="Spencer B."/>
            <person name="Stalker J."/>
            <person name="Stange-thomann N."/>
            <person name="Stavropoulos S."/>
            <person name="Stetson K."/>
            <person name="Stone C."/>
            <person name="Stone S."/>
            <person name="Stubbs M."/>
            <person name="Talamas J."/>
            <person name="Tchuinga P."/>
            <person name="Tenzing P."/>
            <person name="Tesfaye S."/>
            <person name="Theodore J."/>
            <person name="Thoulutsang Y."/>
            <person name="Topham K."/>
            <person name="Towey S."/>
            <person name="Tsamla T."/>
            <person name="Tsomo N."/>
            <person name="Vallee D."/>
            <person name="Vassiliev H."/>
            <person name="Venkataraman V."/>
            <person name="Vinson J."/>
            <person name="Vo A."/>
            <person name="Wade C."/>
            <person name="Wang S."/>
            <person name="Wangchuk T."/>
            <person name="Wangdi T."/>
            <person name="Whittaker C."/>
            <person name="Wilkinson J."/>
            <person name="Wu Y."/>
            <person name="Wyman D."/>
            <person name="Yadav S."/>
            <person name="Yang S."/>
            <person name="Yang X."/>
            <person name="Yeager S."/>
            <person name="Yee E."/>
            <person name="Young G."/>
            <person name="Zainoun J."/>
            <person name="Zembeck L."/>
            <person name="Zimmer A."/>
            <person name="Zody M."/>
            <person name="Lander E."/>
        </authorList>
    </citation>
    <scope>NUCLEOTIDE SEQUENCE [LARGE SCALE GENOMIC DNA]</scope>
</reference>
<feature type="compositionally biased region" description="Polar residues" evidence="1">
    <location>
        <begin position="59"/>
        <end position="98"/>
    </location>
</feature>